<dbReference type="Ensembl" id="ENSPSIT00000011340.1">
    <property type="protein sequence ID" value="ENSPSIP00000011284.1"/>
    <property type="gene ID" value="ENSPSIG00000010205.1"/>
</dbReference>
<dbReference type="GO" id="GO:1903394">
    <property type="term" value="P:protein localization to kinetochore involved in kinetochore assembly"/>
    <property type="evidence" value="ECO:0007669"/>
    <property type="project" value="TreeGrafter"/>
</dbReference>
<dbReference type="HOGENOM" id="CLU_291329_0_0_1"/>
<dbReference type="eggNOG" id="KOG4256">
    <property type="taxonomic scope" value="Eukaryota"/>
</dbReference>
<dbReference type="EMBL" id="AGCU01088505">
    <property type="status" value="NOT_ANNOTATED_CDS"/>
    <property type="molecule type" value="Genomic_DNA"/>
</dbReference>
<dbReference type="EMBL" id="AGCU01088510">
    <property type="status" value="NOT_ANNOTATED_CDS"/>
    <property type="molecule type" value="Genomic_DNA"/>
</dbReference>
<accession>K7FTC4</accession>
<dbReference type="PANTHER" id="PTHR15688:SF1">
    <property type="entry name" value="KINETOCHORE-ASSOCIATED PROTEIN 1"/>
    <property type="match status" value="1"/>
</dbReference>
<dbReference type="Pfam" id="PF24506">
    <property type="entry name" value="KNTC1_N"/>
    <property type="match status" value="1"/>
</dbReference>
<protein>
    <submittedName>
        <fullName evidence="4">Uncharacterized protein</fullName>
    </submittedName>
</protein>
<dbReference type="GO" id="GO:0005737">
    <property type="term" value="C:cytoplasm"/>
    <property type="evidence" value="ECO:0007669"/>
    <property type="project" value="TreeGrafter"/>
</dbReference>
<reference evidence="4" key="4">
    <citation type="submission" date="2025-09" db="UniProtKB">
        <authorList>
            <consortium name="Ensembl"/>
        </authorList>
    </citation>
    <scope>IDENTIFICATION</scope>
</reference>
<dbReference type="InterPro" id="IPR055403">
    <property type="entry name" value="ARM_KNTC1_1st"/>
</dbReference>
<dbReference type="GO" id="GO:0031267">
    <property type="term" value="F:small GTPase binding"/>
    <property type="evidence" value="ECO:0007669"/>
    <property type="project" value="TreeGrafter"/>
</dbReference>
<dbReference type="STRING" id="13735.ENSPSIP00000011284"/>
<dbReference type="GO" id="GO:0000070">
    <property type="term" value="P:mitotic sister chromatid segregation"/>
    <property type="evidence" value="ECO:0007669"/>
    <property type="project" value="TreeGrafter"/>
</dbReference>
<dbReference type="EMBL" id="AGCU01088507">
    <property type="status" value="NOT_ANNOTATED_CDS"/>
    <property type="molecule type" value="Genomic_DNA"/>
</dbReference>
<dbReference type="AlphaFoldDB" id="K7FTC4"/>
<dbReference type="EMBL" id="AGCU01088511">
    <property type="status" value="NOT_ANNOTATED_CDS"/>
    <property type="molecule type" value="Genomic_DNA"/>
</dbReference>
<dbReference type="GeneTree" id="ENSGT00390000007883"/>
<reference evidence="5" key="2">
    <citation type="journal article" date="2013" name="Nat. Genet.">
        <title>The draft genomes of soft-shell turtle and green sea turtle yield insights into the development and evolution of the turtle-specific body plan.</title>
        <authorList>
            <person name="Wang Z."/>
            <person name="Pascual-Anaya J."/>
            <person name="Zadissa A."/>
            <person name="Li W."/>
            <person name="Niimura Y."/>
            <person name="Huang Z."/>
            <person name="Li C."/>
            <person name="White S."/>
            <person name="Xiong Z."/>
            <person name="Fang D."/>
            <person name="Wang B."/>
            <person name="Ming Y."/>
            <person name="Chen Y."/>
            <person name="Zheng Y."/>
            <person name="Kuraku S."/>
            <person name="Pignatelli M."/>
            <person name="Herrero J."/>
            <person name="Beal K."/>
            <person name="Nozawa M."/>
            <person name="Li Q."/>
            <person name="Wang J."/>
            <person name="Zhang H."/>
            <person name="Yu L."/>
            <person name="Shigenobu S."/>
            <person name="Wang J."/>
            <person name="Liu J."/>
            <person name="Flicek P."/>
            <person name="Searle S."/>
            <person name="Wang J."/>
            <person name="Kuratani S."/>
            <person name="Yin Y."/>
            <person name="Aken B."/>
            <person name="Zhang G."/>
            <person name="Irie N."/>
        </authorList>
    </citation>
    <scope>NUCLEOTIDE SEQUENCE [LARGE SCALE GENOMIC DNA]</scope>
    <source>
        <strain evidence="5">Daiwa-1</strain>
    </source>
</reference>
<dbReference type="EMBL" id="AGCU01088506">
    <property type="status" value="NOT_ANNOTATED_CDS"/>
    <property type="molecule type" value="Genomic_DNA"/>
</dbReference>
<evidence type="ECO:0000259" key="1">
    <source>
        <dbReference type="Pfam" id="PF24506"/>
    </source>
</evidence>
<dbReference type="EMBL" id="AGCU01088504">
    <property type="status" value="NOT_ANNOTATED_CDS"/>
    <property type="molecule type" value="Genomic_DNA"/>
</dbReference>
<dbReference type="InterPro" id="IPR055402">
    <property type="entry name" value="KNTC1_N"/>
</dbReference>
<dbReference type="Pfam" id="PF24516">
    <property type="entry name" value="ARM_KNTC1_2nd"/>
    <property type="match status" value="1"/>
</dbReference>
<reference evidence="4" key="3">
    <citation type="submission" date="2025-08" db="UniProtKB">
        <authorList>
            <consortium name="Ensembl"/>
        </authorList>
    </citation>
    <scope>IDENTIFICATION</scope>
</reference>
<dbReference type="InterPro" id="IPR055404">
    <property type="entry name" value="ARM_KNTC1_2nd"/>
</dbReference>
<dbReference type="PANTHER" id="PTHR15688">
    <property type="entry name" value="KINETOCHORE-ASSOCIATED PROTEIN 1"/>
    <property type="match status" value="1"/>
</dbReference>
<evidence type="ECO:0000313" key="5">
    <source>
        <dbReference type="Proteomes" id="UP000007267"/>
    </source>
</evidence>
<dbReference type="Proteomes" id="UP000007267">
    <property type="component" value="Unassembled WGS sequence"/>
</dbReference>
<keyword evidence="5" id="KW-1185">Reference proteome</keyword>
<dbReference type="EMBL" id="AGCU01088512">
    <property type="status" value="NOT_ANNOTATED_CDS"/>
    <property type="molecule type" value="Genomic_DNA"/>
</dbReference>
<feature type="domain" description="KNTC1 first ARM-repeats" evidence="3">
    <location>
        <begin position="149"/>
        <end position="398"/>
    </location>
</feature>
<reference evidence="5" key="1">
    <citation type="submission" date="2011-10" db="EMBL/GenBank/DDBJ databases">
        <authorList>
            <consortium name="Soft-shell Turtle Genome Consortium"/>
        </authorList>
    </citation>
    <scope>NUCLEOTIDE SEQUENCE [LARGE SCALE GENOMIC DNA]</scope>
    <source>
        <strain evidence="5">Daiwa-1</strain>
    </source>
</reference>
<dbReference type="GO" id="GO:0007094">
    <property type="term" value="P:mitotic spindle assembly checkpoint signaling"/>
    <property type="evidence" value="ECO:0007669"/>
    <property type="project" value="TreeGrafter"/>
</dbReference>
<dbReference type="InterPro" id="IPR052802">
    <property type="entry name" value="KNTC1"/>
</dbReference>
<dbReference type="EMBL" id="AGCU01088503">
    <property type="status" value="NOT_ANNOTATED_CDS"/>
    <property type="molecule type" value="Genomic_DNA"/>
</dbReference>
<evidence type="ECO:0000259" key="2">
    <source>
        <dbReference type="Pfam" id="PF24516"/>
    </source>
</evidence>
<evidence type="ECO:0000259" key="3">
    <source>
        <dbReference type="Pfam" id="PF24520"/>
    </source>
</evidence>
<evidence type="ECO:0000313" key="4">
    <source>
        <dbReference type="Ensembl" id="ENSPSIP00000011284.1"/>
    </source>
</evidence>
<dbReference type="GO" id="GO:1990423">
    <property type="term" value="C:RZZ complex"/>
    <property type="evidence" value="ECO:0007669"/>
    <property type="project" value="TreeGrafter"/>
</dbReference>
<dbReference type="EMBL" id="AGCU01088509">
    <property type="status" value="NOT_ANNOTATED_CDS"/>
    <property type="molecule type" value="Genomic_DNA"/>
</dbReference>
<dbReference type="EMBL" id="AGCU01088508">
    <property type="status" value="NOT_ANNOTATED_CDS"/>
    <property type="molecule type" value="Genomic_DNA"/>
</dbReference>
<name>K7FTC4_PELSI</name>
<dbReference type="OMA" id="RICATIP"/>
<feature type="domain" description="KNTC1 N-terminal" evidence="1">
    <location>
        <begin position="1"/>
        <end position="140"/>
    </location>
</feature>
<dbReference type="GO" id="GO:0005828">
    <property type="term" value="C:kinetochore microtubule"/>
    <property type="evidence" value="ECO:0007669"/>
    <property type="project" value="TreeGrafter"/>
</dbReference>
<organism evidence="4 5">
    <name type="scientific">Pelodiscus sinensis</name>
    <name type="common">Chinese softshell turtle</name>
    <name type="synonym">Trionyx sinensis</name>
    <dbReference type="NCBI Taxonomy" id="13735"/>
    <lineage>
        <taxon>Eukaryota</taxon>
        <taxon>Metazoa</taxon>
        <taxon>Chordata</taxon>
        <taxon>Craniata</taxon>
        <taxon>Vertebrata</taxon>
        <taxon>Euteleostomi</taxon>
        <taxon>Archelosauria</taxon>
        <taxon>Testudinata</taxon>
        <taxon>Testudines</taxon>
        <taxon>Cryptodira</taxon>
        <taxon>Trionychia</taxon>
        <taxon>Trionychidae</taxon>
        <taxon>Pelodiscus</taxon>
    </lineage>
</organism>
<dbReference type="Pfam" id="PF24520">
    <property type="entry name" value="ARM_KNTC1_1st"/>
    <property type="match status" value="1"/>
</dbReference>
<proteinExistence type="predicted"/>
<sequence>MIKGAVKLQVLDNLLFILNEENILSMWNVYSLTLVWDWPLVHIEEFLLTTESASSVERQGIASLKLITLTISDNKQMRNLMVFSLPAMNQLYSMDVSGVSSLVQSEISTGTVYFLEGINETHQKSPENPVSVLVLKSLTEALPENRLSRLLHKHKFTEAENFAIQLGLDVELVYKIKASAILEKLASASIGSYDQMDWLDLVAEAKENLHKIQDTHFIVDYCVNASWPSYETTQEMLSYAKIRILKRDDKMIASLADGLQGSITEILRAQARLTTFYGAFGPEKFSGIAWTEFLNNEDIFESILFHLQEGNLPCAQYLWLRHQADFESSFDMKMLEDLLDRICATIPIKQLCLWFKNVVIPFVRKVVPKGQKILAKWLEQGARNLELTDKANWPENGLQMAQMFFTSKSPVESSWHWILLKCDCEEVHRLKKLVNDLQDLVELYRKYNCSLSLCDFEKENASTIVFRMIDKVLAPELIPSILEKFIKPYIHEHKLQQDELLLQYIKDLLERYRTRSTSVFESPWEAKAIAVVGCISDIDLIFDAVLQIMNSALVPWSAAVEQLVKQHLEMNHVKVKLLQESYTLMEMKTLLRGYGIRDTNLLKDKHMIMRLVKYILTQDTPSSLADALKMAAAYILPTVEVYILKMVDLIQQDRGEESLSLLKSLPFAESEEVAERLCIWARLVLQNVTDNSEERKTQMCITKSLVAVLKFLLSIQKENPLKEDECKANLKMFESLASLQEDFDIFISVKDYGNRSLISQLLEEQIKAYENIESMAKSRDVQAMNSEDDSKTKNCSIELRLYKLGLLLQMTEQELGAMLALRSLDAGKIEEAIKICSDLYENYCNEETGKLLFLSCQKLCHMLGASVPKITAKGLNFPAVIHEMACQAATICSPDMLLDSLELCKYTLAVKEIYRQCHIENRGFISKAASFGADKDPYEEWTCDDFFSEDGIVLDSLVLSVAYATISSLLPLADTKRYPLDSISLANCPFIPGQNLLVPVKKPISALFQNLMECSQYELALQLTFCLFGSCVQHCVSSNMDICLSEKV</sequence>
<feature type="domain" description="KNTC1 second ARM-repeats" evidence="2">
    <location>
        <begin position="499"/>
        <end position="665"/>
    </location>
</feature>